<sequence length="812" mass="87548">MKAVGRTTPVVLLSLLLVLFSSRFAGAYDGSLSTSCAIEGTTATVCLVLDVPAASVKGVSFKLTDTPDLLHYSSISGTACTSVFLVDANESDNVVTGLLVSLSGSCIPAGSCCIAEITYNVDPSMTPEDVITLTILEASVAECATGASLDIELISGECGCAEPTTYYRDMDEDTYGLDADSKVLCAPEPPYTALVGGDCDDGDALQHPGAVEVCNLEDDDCDLLTDEPGAQGCSTYFRDEDDDGYGVDADSQCLCAATDPYTATIAGDCDDGNPARNPGATEICTGGIDEDCDGLVDGADTEDCGSSACWTEIWTQIHDSANGDDTTMATAIDSQGNIIAAGTVMGLVDHGENAYLVKYDPDGNLLWTREVDSGIIKIGGTIYGDDSFVDVCVDSHDNIIAVGGIGENFQTTTPPRAKSMLMRKYAPDGTFLLEKRYFEYGGAWATGCAVDGADNIYVTGNVLTDWTPHAWQWATLKYDSNFNLLLGPIYYNYSTSQYYPDHSHGIAVDSAGNMIVVGCRGVSGCEGCEDYDLDWHIRKYAPSGVLLWSDTQSGPALLVDFAWDVDIDSNDDIIVAGTTNKGTDNDVYSDYDWRVIKYSKDGAVLWTYLLDPSFTEESYDVAVDVDDNALVAGYIKDAAEIAHWHLKKLEGVRGNELCAETWNGSLEHEVIRGVSFRDNTIALGGNFHNGLDYDMRTKKLETACQPLSQINLLSPANGSVHLYPPSFCWTPDGTCDRGFAVDFSASPGFKNFWSTYDNLHMIIADECWPMPMTYWNKIPAGSMIFWRVRGADVDLVPLAPVLSQEIWSIQKQ</sequence>
<dbReference type="Pfam" id="PF11617">
    <property type="entry name" value="Cu-binding_MopE"/>
    <property type="match status" value="2"/>
</dbReference>
<organism evidence="2 3">
    <name type="scientific">Abyssobacteria bacterium (strain SURF_5)</name>
    <dbReference type="NCBI Taxonomy" id="2093360"/>
    <lineage>
        <taxon>Bacteria</taxon>
        <taxon>Pseudomonadati</taxon>
        <taxon>Candidatus Hydrogenedentota</taxon>
        <taxon>Candidatus Abyssobacteria</taxon>
    </lineage>
</organism>
<proteinExistence type="predicted"/>
<reference evidence="2 3" key="1">
    <citation type="journal article" date="2017" name="ISME J.">
        <title>Energy and carbon metabolisms in a deep terrestrial subsurface fluid microbial community.</title>
        <authorList>
            <person name="Momper L."/>
            <person name="Jungbluth S.P."/>
            <person name="Lee M.D."/>
            <person name="Amend J.P."/>
        </authorList>
    </citation>
    <scope>NUCLEOTIDE SEQUENCE [LARGE SCALE GENOMIC DNA]</scope>
    <source>
        <strain evidence="2">SURF_5</strain>
    </source>
</reference>
<dbReference type="PANTHER" id="PTHR35580:SF1">
    <property type="entry name" value="PHYTASE-LIKE DOMAIN-CONTAINING PROTEIN"/>
    <property type="match status" value="1"/>
</dbReference>
<dbReference type="InterPro" id="IPR021655">
    <property type="entry name" value="Put_metal-bd"/>
</dbReference>
<gene>
    <name evidence="2" type="ORF">C4520_04215</name>
</gene>
<name>A0A3A4P0H3_ABYX5</name>
<dbReference type="PANTHER" id="PTHR35580">
    <property type="entry name" value="CELL SURFACE GLYCOPROTEIN (S-LAYER PROTEIN)-LIKE PROTEIN"/>
    <property type="match status" value="1"/>
</dbReference>
<dbReference type="AlphaFoldDB" id="A0A3A4P0H3"/>
<keyword evidence="1" id="KW-0732">Signal</keyword>
<protein>
    <submittedName>
        <fullName evidence="2">Uncharacterized protein</fullName>
    </submittedName>
</protein>
<dbReference type="SUPFAM" id="SSF101898">
    <property type="entry name" value="NHL repeat"/>
    <property type="match status" value="1"/>
</dbReference>
<evidence type="ECO:0000313" key="3">
    <source>
        <dbReference type="Proteomes" id="UP000265882"/>
    </source>
</evidence>
<dbReference type="Gene3D" id="2.80.10.50">
    <property type="match status" value="1"/>
</dbReference>
<dbReference type="Proteomes" id="UP000265882">
    <property type="component" value="Unassembled WGS sequence"/>
</dbReference>
<dbReference type="Gene3D" id="2.120.10.30">
    <property type="entry name" value="TolB, C-terminal domain"/>
    <property type="match status" value="1"/>
</dbReference>
<evidence type="ECO:0000313" key="2">
    <source>
        <dbReference type="EMBL" id="RJP24315.1"/>
    </source>
</evidence>
<feature type="signal peptide" evidence="1">
    <location>
        <begin position="1"/>
        <end position="27"/>
    </location>
</feature>
<dbReference type="InterPro" id="IPR052918">
    <property type="entry name" value="Motility_Chemotaxis_Reg"/>
</dbReference>
<comment type="caution">
    <text evidence="2">The sequence shown here is derived from an EMBL/GenBank/DDBJ whole genome shotgun (WGS) entry which is preliminary data.</text>
</comment>
<dbReference type="EMBL" id="QZKU01000037">
    <property type="protein sequence ID" value="RJP24315.1"/>
    <property type="molecule type" value="Genomic_DNA"/>
</dbReference>
<feature type="chain" id="PRO_5017182682" evidence="1">
    <location>
        <begin position="28"/>
        <end position="812"/>
    </location>
</feature>
<accession>A0A3A4P0H3</accession>
<evidence type="ECO:0000256" key="1">
    <source>
        <dbReference type="SAM" id="SignalP"/>
    </source>
</evidence>
<dbReference type="InterPro" id="IPR011042">
    <property type="entry name" value="6-blade_b-propeller_TolB-like"/>
</dbReference>